<evidence type="ECO:0000313" key="2">
    <source>
        <dbReference type="Proteomes" id="UP000237000"/>
    </source>
</evidence>
<protein>
    <submittedName>
        <fullName evidence="1">Uncharacterized protein</fullName>
    </submittedName>
</protein>
<sequence length="132" mass="15358">MHGMPWLRYKLTDHHRDDHDQTLMRRGGGNRHWIGHTESKTASIVLFRVNKDWLGQVLRPSEVPGERKVWDSVEEDARVDDEVVVAATLTNICHSKKVREEDQTLVRVQGKYHHHDEEPLCIPQLFPPPSLN</sequence>
<dbReference type="InParanoid" id="A0A2P5BW16"/>
<dbReference type="EMBL" id="JXTC01000451">
    <property type="protein sequence ID" value="PON52972.1"/>
    <property type="molecule type" value="Genomic_DNA"/>
</dbReference>
<evidence type="ECO:0000313" key="1">
    <source>
        <dbReference type="EMBL" id="PON52972.1"/>
    </source>
</evidence>
<proteinExistence type="predicted"/>
<keyword evidence="2" id="KW-1185">Reference proteome</keyword>
<dbReference type="AlphaFoldDB" id="A0A2P5BW16"/>
<dbReference type="Proteomes" id="UP000237000">
    <property type="component" value="Unassembled WGS sequence"/>
</dbReference>
<name>A0A2P5BW16_TREOI</name>
<gene>
    <name evidence="1" type="ORF">TorRG33x02_306860</name>
</gene>
<accession>A0A2P5BW16</accession>
<comment type="caution">
    <text evidence="1">The sequence shown here is derived from an EMBL/GenBank/DDBJ whole genome shotgun (WGS) entry which is preliminary data.</text>
</comment>
<organism evidence="1 2">
    <name type="scientific">Trema orientale</name>
    <name type="common">Charcoal tree</name>
    <name type="synonym">Celtis orientalis</name>
    <dbReference type="NCBI Taxonomy" id="63057"/>
    <lineage>
        <taxon>Eukaryota</taxon>
        <taxon>Viridiplantae</taxon>
        <taxon>Streptophyta</taxon>
        <taxon>Embryophyta</taxon>
        <taxon>Tracheophyta</taxon>
        <taxon>Spermatophyta</taxon>
        <taxon>Magnoliopsida</taxon>
        <taxon>eudicotyledons</taxon>
        <taxon>Gunneridae</taxon>
        <taxon>Pentapetalae</taxon>
        <taxon>rosids</taxon>
        <taxon>fabids</taxon>
        <taxon>Rosales</taxon>
        <taxon>Cannabaceae</taxon>
        <taxon>Trema</taxon>
    </lineage>
</organism>
<reference evidence="2" key="1">
    <citation type="submission" date="2016-06" db="EMBL/GenBank/DDBJ databases">
        <title>Parallel loss of symbiosis genes in relatives of nitrogen-fixing non-legume Parasponia.</title>
        <authorList>
            <person name="Van Velzen R."/>
            <person name="Holmer R."/>
            <person name="Bu F."/>
            <person name="Rutten L."/>
            <person name="Van Zeijl A."/>
            <person name="Liu W."/>
            <person name="Santuari L."/>
            <person name="Cao Q."/>
            <person name="Sharma T."/>
            <person name="Shen D."/>
            <person name="Roswanjaya Y."/>
            <person name="Wardhani T."/>
            <person name="Kalhor M.S."/>
            <person name="Jansen J."/>
            <person name="Van den Hoogen J."/>
            <person name="Gungor B."/>
            <person name="Hartog M."/>
            <person name="Hontelez J."/>
            <person name="Verver J."/>
            <person name="Yang W.-C."/>
            <person name="Schijlen E."/>
            <person name="Repin R."/>
            <person name="Schilthuizen M."/>
            <person name="Schranz E."/>
            <person name="Heidstra R."/>
            <person name="Miyata K."/>
            <person name="Fedorova E."/>
            <person name="Kohlen W."/>
            <person name="Bisseling T."/>
            <person name="Smit S."/>
            <person name="Geurts R."/>
        </authorList>
    </citation>
    <scope>NUCLEOTIDE SEQUENCE [LARGE SCALE GENOMIC DNA]</scope>
    <source>
        <strain evidence="2">cv. RG33-2</strain>
    </source>
</reference>